<reference evidence="1 2" key="1">
    <citation type="journal article" date="2012" name="J. Bacteriol.">
        <title>Complete Genome Sequence of the Naphthalene-Degrading Pseudomonas putida Strain ND6.</title>
        <authorList>
            <person name="Li S."/>
            <person name="Zhao H."/>
            <person name="Li Y."/>
            <person name="Niu S."/>
            <person name="Cai B."/>
        </authorList>
    </citation>
    <scope>NUCLEOTIDE SEQUENCE [LARGE SCALE GENOMIC DNA]</scope>
    <source>
        <strain evidence="1 2">ND6</strain>
    </source>
</reference>
<sequence>MADTIRRGELTADGTYWRIAKNLPQGIEAVDLNVSNFD</sequence>
<dbReference type="KEGG" id="ppi:YSA_06808"/>
<accession>I3UY67</accession>
<gene>
    <name evidence="1" type="ORF">YSA_06808</name>
</gene>
<name>I3UY67_PSEPU</name>
<proteinExistence type="predicted"/>
<organism evidence="1 2">
    <name type="scientific">Pseudomonas putida ND6</name>
    <dbReference type="NCBI Taxonomy" id="231023"/>
    <lineage>
        <taxon>Bacteria</taxon>
        <taxon>Pseudomonadati</taxon>
        <taxon>Pseudomonadota</taxon>
        <taxon>Gammaproteobacteria</taxon>
        <taxon>Pseudomonadales</taxon>
        <taxon>Pseudomonadaceae</taxon>
        <taxon>Pseudomonas</taxon>
    </lineage>
</organism>
<evidence type="ECO:0000313" key="2">
    <source>
        <dbReference type="Proteomes" id="UP000005268"/>
    </source>
</evidence>
<dbReference type="Proteomes" id="UP000005268">
    <property type="component" value="Chromosome"/>
</dbReference>
<dbReference type="AlphaFoldDB" id="I3UY67"/>
<protein>
    <submittedName>
        <fullName evidence="1">Uncharacterized protein</fullName>
    </submittedName>
</protein>
<dbReference type="EMBL" id="CP003588">
    <property type="protein sequence ID" value="AFK70438.1"/>
    <property type="molecule type" value="Genomic_DNA"/>
</dbReference>
<dbReference type="HOGENOM" id="CLU_3331816_0_0_6"/>
<evidence type="ECO:0000313" key="1">
    <source>
        <dbReference type="EMBL" id="AFK70438.1"/>
    </source>
</evidence>